<evidence type="ECO:0000313" key="4">
    <source>
        <dbReference type="Proteomes" id="UP000449846"/>
    </source>
</evidence>
<comment type="caution">
    <text evidence="3">The sequence shown here is derived from an EMBL/GenBank/DDBJ whole genome shotgun (WGS) entry which is preliminary data.</text>
</comment>
<evidence type="ECO:0000256" key="1">
    <source>
        <dbReference type="SAM" id="Phobius"/>
    </source>
</evidence>
<name>A0A844HFI3_9RHOB</name>
<dbReference type="Gene3D" id="1.20.5.160">
    <property type="entry name" value="Bacterial aa3 type cytochrome c oxidase subunit IV"/>
    <property type="match status" value="1"/>
</dbReference>
<dbReference type="InterPro" id="IPR012422">
    <property type="entry name" value="Cyt_c_oxidase_su4_bac-aa3"/>
</dbReference>
<gene>
    <name evidence="3" type="ORF">GL300_04635</name>
</gene>
<keyword evidence="1" id="KW-1133">Transmembrane helix</keyword>
<feature type="domain" description="Cytochrome c oxidase subunit IV bacterial aa3 type" evidence="2">
    <location>
        <begin position="10"/>
        <end position="47"/>
    </location>
</feature>
<dbReference type="EMBL" id="WMIG01000001">
    <property type="protein sequence ID" value="MTH58493.1"/>
    <property type="molecule type" value="Genomic_DNA"/>
</dbReference>
<sequence length="50" mass="5611">MASHHEITEHKHGEMDISHHEKTFAGFIKFSVWTCVLAIGVLTFMALSNA</sequence>
<dbReference type="Proteomes" id="UP000449846">
    <property type="component" value="Unassembled WGS sequence"/>
</dbReference>
<dbReference type="AlphaFoldDB" id="A0A844HFI3"/>
<dbReference type="OrthoDB" id="7691500at2"/>
<dbReference type="RefSeq" id="WP_155038368.1">
    <property type="nucleotide sequence ID" value="NZ_JBHGCD010000001.1"/>
</dbReference>
<evidence type="ECO:0000313" key="3">
    <source>
        <dbReference type="EMBL" id="MTH58493.1"/>
    </source>
</evidence>
<protein>
    <submittedName>
        <fullName evidence="3">Aa3-type cytochrome c oxidase subunit IV</fullName>
    </submittedName>
</protein>
<dbReference type="SUPFAM" id="SSF81469">
    <property type="entry name" value="Bacterial aa3 type cytochrome c oxidase subunit IV"/>
    <property type="match status" value="1"/>
</dbReference>
<keyword evidence="1" id="KW-0472">Membrane</keyword>
<evidence type="ECO:0000259" key="2">
    <source>
        <dbReference type="Pfam" id="PF07835"/>
    </source>
</evidence>
<keyword evidence="1" id="KW-0812">Transmembrane</keyword>
<accession>A0A844HFI3</accession>
<reference evidence="3 4" key="1">
    <citation type="submission" date="2019-11" db="EMBL/GenBank/DDBJ databases">
        <authorList>
            <person name="Dong K."/>
        </authorList>
    </citation>
    <scope>NUCLEOTIDE SEQUENCE [LARGE SCALE GENOMIC DNA]</scope>
    <source>
        <strain evidence="3 4">NBRC 112902</strain>
    </source>
</reference>
<dbReference type="Pfam" id="PF07835">
    <property type="entry name" value="COX4_pro_2"/>
    <property type="match status" value="1"/>
</dbReference>
<keyword evidence="4" id="KW-1185">Reference proteome</keyword>
<organism evidence="3 4">
    <name type="scientific">Paracoccus litorisediminis</name>
    <dbReference type="NCBI Taxonomy" id="2006130"/>
    <lineage>
        <taxon>Bacteria</taxon>
        <taxon>Pseudomonadati</taxon>
        <taxon>Pseudomonadota</taxon>
        <taxon>Alphaproteobacteria</taxon>
        <taxon>Rhodobacterales</taxon>
        <taxon>Paracoccaceae</taxon>
        <taxon>Paracoccus</taxon>
    </lineage>
</organism>
<proteinExistence type="predicted"/>
<dbReference type="InterPro" id="IPR036596">
    <property type="entry name" value="Cyt-C_aa3_sf"/>
</dbReference>
<feature type="transmembrane region" description="Helical" evidence="1">
    <location>
        <begin position="24"/>
        <end position="47"/>
    </location>
</feature>